<sequence>NFKIDDVLCRTRCNPALTDGTQPLPDLILTDVDDNGITHQTRAFNVETAEQLNSWLNGFESQLRQMTNLNYDFVHVLMMIYAETVERRVQLKGRELSEEFWGQVNGDIVYV</sequence>
<dbReference type="AlphaFoldDB" id="A0AAD7CT09"/>
<name>A0AAD7CT09_MYCRO</name>
<comment type="caution">
    <text evidence="1">The sequence shown here is derived from an EMBL/GenBank/DDBJ whole genome shotgun (WGS) entry which is preliminary data.</text>
</comment>
<proteinExistence type="predicted"/>
<organism evidence="1 2">
    <name type="scientific">Mycena rosella</name>
    <name type="common">Pink bonnet</name>
    <name type="synonym">Agaricus rosellus</name>
    <dbReference type="NCBI Taxonomy" id="1033263"/>
    <lineage>
        <taxon>Eukaryota</taxon>
        <taxon>Fungi</taxon>
        <taxon>Dikarya</taxon>
        <taxon>Basidiomycota</taxon>
        <taxon>Agaricomycotina</taxon>
        <taxon>Agaricomycetes</taxon>
        <taxon>Agaricomycetidae</taxon>
        <taxon>Agaricales</taxon>
        <taxon>Marasmiineae</taxon>
        <taxon>Mycenaceae</taxon>
        <taxon>Mycena</taxon>
    </lineage>
</organism>
<feature type="non-terminal residue" evidence="1">
    <location>
        <position position="1"/>
    </location>
</feature>
<protein>
    <submittedName>
        <fullName evidence="1">Uncharacterized protein</fullName>
    </submittedName>
</protein>
<evidence type="ECO:0000313" key="2">
    <source>
        <dbReference type="Proteomes" id="UP001221757"/>
    </source>
</evidence>
<evidence type="ECO:0000313" key="1">
    <source>
        <dbReference type="EMBL" id="KAJ7661703.1"/>
    </source>
</evidence>
<dbReference type="EMBL" id="JARKIE010000248">
    <property type="protein sequence ID" value="KAJ7661703.1"/>
    <property type="molecule type" value="Genomic_DNA"/>
</dbReference>
<gene>
    <name evidence="1" type="ORF">B0H17DRAFT_953525</name>
</gene>
<dbReference type="Proteomes" id="UP001221757">
    <property type="component" value="Unassembled WGS sequence"/>
</dbReference>
<reference evidence="1" key="1">
    <citation type="submission" date="2023-03" db="EMBL/GenBank/DDBJ databases">
        <title>Massive genome expansion in bonnet fungi (Mycena s.s.) driven by repeated elements and novel gene families across ecological guilds.</title>
        <authorList>
            <consortium name="Lawrence Berkeley National Laboratory"/>
            <person name="Harder C.B."/>
            <person name="Miyauchi S."/>
            <person name="Viragh M."/>
            <person name="Kuo A."/>
            <person name="Thoen E."/>
            <person name="Andreopoulos B."/>
            <person name="Lu D."/>
            <person name="Skrede I."/>
            <person name="Drula E."/>
            <person name="Henrissat B."/>
            <person name="Morin E."/>
            <person name="Kohler A."/>
            <person name="Barry K."/>
            <person name="LaButti K."/>
            <person name="Morin E."/>
            <person name="Salamov A."/>
            <person name="Lipzen A."/>
            <person name="Mereny Z."/>
            <person name="Hegedus B."/>
            <person name="Baldrian P."/>
            <person name="Stursova M."/>
            <person name="Weitz H."/>
            <person name="Taylor A."/>
            <person name="Grigoriev I.V."/>
            <person name="Nagy L.G."/>
            <person name="Martin F."/>
            <person name="Kauserud H."/>
        </authorList>
    </citation>
    <scope>NUCLEOTIDE SEQUENCE</scope>
    <source>
        <strain evidence="1">CBHHK067</strain>
    </source>
</reference>
<keyword evidence="2" id="KW-1185">Reference proteome</keyword>
<accession>A0AAD7CT09</accession>